<dbReference type="RefSeq" id="WP_190301668.1">
    <property type="nucleotide sequence ID" value="NZ_JACOIJ010000006.1"/>
</dbReference>
<dbReference type="EMBL" id="JACOIJ010000006">
    <property type="protein sequence ID" value="MBD1428942.1"/>
    <property type="molecule type" value="Genomic_DNA"/>
</dbReference>
<evidence type="ECO:0000256" key="1">
    <source>
        <dbReference type="SAM" id="SignalP"/>
    </source>
</evidence>
<name>A0ABR7YCC0_9SPHI</name>
<accession>A0ABR7YCC0</accession>
<keyword evidence="1" id="KW-0732">Signal</keyword>
<feature type="chain" id="PRO_5046697405" evidence="1">
    <location>
        <begin position="23"/>
        <end position="318"/>
    </location>
</feature>
<protein>
    <submittedName>
        <fullName evidence="2">Uncharacterized protein</fullName>
    </submittedName>
</protein>
<comment type="caution">
    <text evidence="2">The sequence shown here is derived from an EMBL/GenBank/DDBJ whole genome shotgun (WGS) entry which is preliminary data.</text>
</comment>
<keyword evidence="3" id="KW-1185">Reference proteome</keyword>
<evidence type="ECO:0000313" key="2">
    <source>
        <dbReference type="EMBL" id="MBD1428942.1"/>
    </source>
</evidence>
<proteinExistence type="predicted"/>
<dbReference type="Proteomes" id="UP000651271">
    <property type="component" value="Unassembled WGS sequence"/>
</dbReference>
<gene>
    <name evidence="2" type="ORF">H8B04_05090</name>
</gene>
<reference evidence="2 3" key="1">
    <citation type="submission" date="2020-08" db="EMBL/GenBank/DDBJ databases">
        <title>Sphingobacterium sp. DN04309 isolated from aquaculture water.</title>
        <authorList>
            <person name="Zhang M."/>
        </authorList>
    </citation>
    <scope>NUCLEOTIDE SEQUENCE [LARGE SCALE GENOMIC DNA]</scope>
    <source>
        <strain evidence="2 3">DN04309</strain>
    </source>
</reference>
<feature type="signal peptide" evidence="1">
    <location>
        <begin position="1"/>
        <end position="22"/>
    </location>
</feature>
<organism evidence="2 3">
    <name type="scientific">Sphingobacterium litopenaei</name>
    <dbReference type="NCBI Taxonomy" id="2763500"/>
    <lineage>
        <taxon>Bacteria</taxon>
        <taxon>Pseudomonadati</taxon>
        <taxon>Bacteroidota</taxon>
        <taxon>Sphingobacteriia</taxon>
        <taxon>Sphingobacteriales</taxon>
        <taxon>Sphingobacteriaceae</taxon>
        <taxon>Sphingobacterium</taxon>
    </lineage>
</organism>
<sequence>MINSKLLCVCLLLFLSFSCQEAAVILPEEEEEEVPVDSEDPNAPPRLWRENWLEHELLLTRQYYNDSIVIYHDDDMDPSVTWPRRAATKIWNYTWKTYGGFGSDIRLKVALHGGTYGGGHPGYYLSNSHGYINIIDVGLGRQRWLDSVGEPLDLIAHEIGHIVEGTSYNTLNSPSMPIWGDSKWMEIYQYDVYKALGWADKAQNWHNRMLVTKDNFPKENTYWYRDWFYPIYDKYGNVTVLNKYFKLLSQHFPTTSIPNGRKYTRDLNFGEFIHFWSGAAGEDLSELALAAFGDKDRHGNPWQPQFQKAKQDFIAITY</sequence>
<evidence type="ECO:0000313" key="3">
    <source>
        <dbReference type="Proteomes" id="UP000651271"/>
    </source>
</evidence>
<dbReference type="PROSITE" id="PS51257">
    <property type="entry name" value="PROKAR_LIPOPROTEIN"/>
    <property type="match status" value="1"/>
</dbReference>